<dbReference type="Pfam" id="PF00447">
    <property type="entry name" value="HSF_DNA-bind"/>
    <property type="match status" value="1"/>
</dbReference>
<dbReference type="Proteomes" id="UP001153292">
    <property type="component" value="Chromosome 4"/>
</dbReference>
<keyword evidence="9" id="KW-1185">Reference proteome</keyword>
<feature type="region of interest" description="Disordered" evidence="6">
    <location>
        <begin position="374"/>
        <end position="403"/>
    </location>
</feature>
<dbReference type="EMBL" id="OU963897">
    <property type="protein sequence ID" value="CAH0405355.1"/>
    <property type="molecule type" value="Genomic_DNA"/>
</dbReference>
<evidence type="ECO:0000313" key="9">
    <source>
        <dbReference type="Proteomes" id="UP001153292"/>
    </source>
</evidence>
<feature type="region of interest" description="Disordered" evidence="6">
    <location>
        <begin position="225"/>
        <end position="259"/>
    </location>
</feature>
<feature type="domain" description="HSF-type DNA-binding" evidence="7">
    <location>
        <begin position="53"/>
        <end position="77"/>
    </location>
</feature>
<dbReference type="PRINTS" id="PR00056">
    <property type="entry name" value="HSFDOMAIN"/>
</dbReference>
<evidence type="ECO:0000256" key="1">
    <source>
        <dbReference type="ARBA" id="ARBA00004123"/>
    </source>
</evidence>
<evidence type="ECO:0000259" key="7">
    <source>
        <dbReference type="PROSITE" id="PS00434"/>
    </source>
</evidence>
<organism evidence="8 9">
    <name type="scientific">Chilo suppressalis</name>
    <name type="common">Asiatic rice borer moth</name>
    <dbReference type="NCBI Taxonomy" id="168631"/>
    <lineage>
        <taxon>Eukaryota</taxon>
        <taxon>Metazoa</taxon>
        <taxon>Ecdysozoa</taxon>
        <taxon>Arthropoda</taxon>
        <taxon>Hexapoda</taxon>
        <taxon>Insecta</taxon>
        <taxon>Pterygota</taxon>
        <taxon>Neoptera</taxon>
        <taxon>Endopterygota</taxon>
        <taxon>Lepidoptera</taxon>
        <taxon>Glossata</taxon>
        <taxon>Ditrysia</taxon>
        <taxon>Pyraloidea</taxon>
        <taxon>Crambidae</taxon>
        <taxon>Crambinae</taxon>
        <taxon>Chilo</taxon>
    </lineage>
</organism>
<feature type="region of interest" description="Disordered" evidence="6">
    <location>
        <begin position="662"/>
        <end position="693"/>
    </location>
</feature>
<dbReference type="PROSITE" id="PS00434">
    <property type="entry name" value="HSF_DOMAIN"/>
    <property type="match status" value="1"/>
</dbReference>
<feature type="compositionally biased region" description="Low complexity" evidence="6">
    <location>
        <begin position="389"/>
        <end position="403"/>
    </location>
</feature>
<dbReference type="InterPro" id="IPR036390">
    <property type="entry name" value="WH_DNA-bd_sf"/>
</dbReference>
<comment type="subcellular location">
    <subcellularLocation>
        <location evidence="1">Nucleus</location>
    </subcellularLocation>
</comment>
<comment type="similarity">
    <text evidence="2 5">Belongs to the HSF family.</text>
</comment>
<dbReference type="InterPro" id="IPR036388">
    <property type="entry name" value="WH-like_DNA-bd_sf"/>
</dbReference>
<evidence type="ECO:0000256" key="4">
    <source>
        <dbReference type="ARBA" id="ARBA00023242"/>
    </source>
</evidence>
<feature type="compositionally biased region" description="Polar residues" evidence="6">
    <location>
        <begin position="225"/>
        <end position="234"/>
    </location>
</feature>
<evidence type="ECO:0000256" key="3">
    <source>
        <dbReference type="ARBA" id="ARBA00023125"/>
    </source>
</evidence>
<dbReference type="PANTHER" id="PTHR10015">
    <property type="entry name" value="HEAT SHOCK TRANSCRIPTION FACTOR"/>
    <property type="match status" value="1"/>
</dbReference>
<accession>A0ABN8BFD7</accession>
<dbReference type="SUPFAM" id="SSF46785">
    <property type="entry name" value="Winged helix' DNA-binding domain"/>
    <property type="match status" value="1"/>
</dbReference>
<feature type="compositionally biased region" description="Polar residues" evidence="6">
    <location>
        <begin position="374"/>
        <end position="388"/>
    </location>
</feature>
<keyword evidence="3" id="KW-0238">DNA-binding</keyword>
<proteinExistence type="inferred from homology"/>
<keyword evidence="4" id="KW-0539">Nucleus</keyword>
<evidence type="ECO:0000256" key="5">
    <source>
        <dbReference type="RuleBase" id="RU004020"/>
    </source>
</evidence>
<feature type="compositionally biased region" description="Acidic residues" evidence="6">
    <location>
        <begin position="248"/>
        <end position="257"/>
    </location>
</feature>
<feature type="compositionally biased region" description="Polar residues" evidence="6">
    <location>
        <begin position="663"/>
        <end position="686"/>
    </location>
</feature>
<dbReference type="PANTHER" id="PTHR10015:SF427">
    <property type="entry name" value="HEAT SHOCK FACTOR PROTEIN"/>
    <property type="match status" value="1"/>
</dbReference>
<dbReference type="SMART" id="SM00415">
    <property type="entry name" value="HSF"/>
    <property type="match status" value="1"/>
</dbReference>
<evidence type="ECO:0000313" key="8">
    <source>
        <dbReference type="EMBL" id="CAH0405355.1"/>
    </source>
</evidence>
<sequence length="693" mass="77194">MRSVVEIGASVPAFLGKLWKLVNDTETNHLISWSPGGKTFVIKNQAEFARELLPLYYKHNNMASFIRQLNMYGFHKITSVETGGLRYEKDEIEFSHPCFMKGHAYLLEHIKRKIANPKTLVTSNESGEKILIKPELMNKVLADVKQMKGKQESLDAKFSAMKQENEALWREVAILRQKHIKQQQIVNNLIQFLMSLVQPTRPPNCGGNNVGVKRPYQLMINNAAHNSSTDTSHPSKSKNFKFDKETVPDDLNEDNLEDGPTIHELAYDDILHNETSQDTLEPSNFVTVELPPGGSEFFRVQVPTSASSVSPDPTASSEYQVTMEDGEETSADGPRSMRFYPICRTNGTLPTPETPAAVSPTVPITTEQIVSNLMASPGTSKTKSRTSGNKSSILNNKSSTLNNKSVLNTSDFNTMNPSADLRLPAEIFASDDSVSDAGVASTEDYSIQNVLQDQIISTELRDPVAKDKMLGGINIKLEKPVPTSKTDSKKTKKVVKNNDLSLNLADIKTELQDDIDWNNMSLATVNNTNVNRFQNRNRRDNVVKSREEFASLFGTNPNKNDIDDHLENMQSDLDSLRELLRTDSYALDTNTLMGMNESNMATHLFQPHSLQLFGSEDPFYGLSYNSMDDRAKTSNGVEGNQLMSYTGNIPDFELISIPELEPDNSQDACMSPPSTTLNTPQVQVNSPMDVLRP</sequence>
<dbReference type="Gene3D" id="1.10.10.10">
    <property type="entry name" value="Winged helix-like DNA-binding domain superfamily/Winged helix DNA-binding domain"/>
    <property type="match status" value="1"/>
</dbReference>
<dbReference type="InterPro" id="IPR000232">
    <property type="entry name" value="HSF_DNA-bd"/>
</dbReference>
<evidence type="ECO:0000256" key="2">
    <source>
        <dbReference type="ARBA" id="ARBA00006403"/>
    </source>
</evidence>
<reference evidence="8" key="1">
    <citation type="submission" date="2021-12" db="EMBL/GenBank/DDBJ databases">
        <authorList>
            <person name="King R."/>
        </authorList>
    </citation>
    <scope>NUCLEOTIDE SEQUENCE</scope>
</reference>
<name>A0ABN8BFD7_CHISP</name>
<gene>
    <name evidence="8" type="ORF">CHILSU_LOCUS8717</name>
</gene>
<evidence type="ECO:0000256" key="6">
    <source>
        <dbReference type="SAM" id="MobiDB-lite"/>
    </source>
</evidence>
<protein>
    <recommendedName>
        <fullName evidence="7">HSF-type DNA-binding domain-containing protein</fullName>
    </recommendedName>
</protein>